<dbReference type="EMBL" id="JAVIJP010000048">
    <property type="protein sequence ID" value="KAL3625900.1"/>
    <property type="molecule type" value="Genomic_DNA"/>
</dbReference>
<organism evidence="1 2">
    <name type="scientific">Castilleja foliolosa</name>
    <dbReference type="NCBI Taxonomy" id="1961234"/>
    <lineage>
        <taxon>Eukaryota</taxon>
        <taxon>Viridiplantae</taxon>
        <taxon>Streptophyta</taxon>
        <taxon>Embryophyta</taxon>
        <taxon>Tracheophyta</taxon>
        <taxon>Spermatophyta</taxon>
        <taxon>Magnoliopsida</taxon>
        <taxon>eudicotyledons</taxon>
        <taxon>Gunneridae</taxon>
        <taxon>Pentapetalae</taxon>
        <taxon>asterids</taxon>
        <taxon>lamiids</taxon>
        <taxon>Lamiales</taxon>
        <taxon>Orobanchaceae</taxon>
        <taxon>Pedicularideae</taxon>
        <taxon>Castillejinae</taxon>
        <taxon>Castilleja</taxon>
    </lineage>
</organism>
<evidence type="ECO:0000313" key="2">
    <source>
        <dbReference type="Proteomes" id="UP001632038"/>
    </source>
</evidence>
<sequence>MFELRRMRLVIVVQCTAVGDLELRSPKSGLDLAVVRDLRIPVVVGLVGRASTEICNVVSFRSFDFGTVNILLVSGGLDDCLLDKNLERWWIYFPGMQGMMLLWTEMLEARSSGADLDEKPGCCWISR</sequence>
<dbReference type="Proteomes" id="UP001632038">
    <property type="component" value="Unassembled WGS sequence"/>
</dbReference>
<keyword evidence="2" id="KW-1185">Reference proteome</keyword>
<evidence type="ECO:0000313" key="1">
    <source>
        <dbReference type="EMBL" id="KAL3625900.1"/>
    </source>
</evidence>
<dbReference type="AlphaFoldDB" id="A0ABD3CAT8"/>
<name>A0ABD3CAT8_9LAMI</name>
<accession>A0ABD3CAT8</accession>
<reference evidence="2" key="1">
    <citation type="journal article" date="2024" name="IScience">
        <title>Strigolactones Initiate the Formation of Haustorium-like Structures in Castilleja.</title>
        <authorList>
            <person name="Buerger M."/>
            <person name="Peterson D."/>
            <person name="Chory J."/>
        </authorList>
    </citation>
    <scope>NUCLEOTIDE SEQUENCE [LARGE SCALE GENOMIC DNA]</scope>
</reference>
<proteinExistence type="predicted"/>
<protein>
    <submittedName>
        <fullName evidence="1">Uncharacterized protein</fullName>
    </submittedName>
</protein>
<gene>
    <name evidence="1" type="ORF">CASFOL_030429</name>
</gene>
<comment type="caution">
    <text evidence="1">The sequence shown here is derived from an EMBL/GenBank/DDBJ whole genome shotgun (WGS) entry which is preliminary data.</text>
</comment>